<feature type="domain" description="Histone deacetylase" evidence="2">
    <location>
        <begin position="80"/>
        <end position="279"/>
    </location>
</feature>
<comment type="caution">
    <text evidence="3">The sequence shown here is derived from an EMBL/GenBank/DDBJ whole genome shotgun (WGS) entry which is preliminary data.</text>
</comment>
<dbReference type="Gene3D" id="3.40.800.20">
    <property type="entry name" value="Histone deacetylase domain"/>
    <property type="match status" value="1"/>
</dbReference>
<dbReference type="OrthoDB" id="9808367at2"/>
<evidence type="ECO:0000259" key="2">
    <source>
        <dbReference type="Pfam" id="PF00850"/>
    </source>
</evidence>
<dbReference type="InterPro" id="IPR023696">
    <property type="entry name" value="Ureohydrolase_dom_sf"/>
</dbReference>
<dbReference type="GO" id="GO:0004407">
    <property type="term" value="F:histone deacetylase activity"/>
    <property type="evidence" value="ECO:0007669"/>
    <property type="project" value="TreeGrafter"/>
</dbReference>
<dbReference type="InterPro" id="IPR023801">
    <property type="entry name" value="His_deacetylse_dom"/>
</dbReference>
<dbReference type="PANTHER" id="PTHR10625:SF10">
    <property type="entry name" value="HISTONE DEACETYLASE HDAC1"/>
    <property type="match status" value="1"/>
</dbReference>
<organism evidence="3 4">
    <name type="scientific">Desulfobotulus mexicanus</name>
    <dbReference type="NCBI Taxonomy" id="2586642"/>
    <lineage>
        <taxon>Bacteria</taxon>
        <taxon>Pseudomonadati</taxon>
        <taxon>Thermodesulfobacteriota</taxon>
        <taxon>Desulfobacteria</taxon>
        <taxon>Desulfobacterales</taxon>
        <taxon>Desulfobacteraceae</taxon>
        <taxon>Desulfobotulus</taxon>
    </lineage>
</organism>
<dbReference type="InterPro" id="IPR037138">
    <property type="entry name" value="His_deacetylse_dom_sf"/>
</dbReference>
<evidence type="ECO:0000313" key="4">
    <source>
        <dbReference type="Proteomes" id="UP000321899"/>
    </source>
</evidence>
<keyword evidence="4" id="KW-1185">Reference proteome</keyword>
<name>A0A5Q4VF44_9BACT</name>
<dbReference type="InterPro" id="IPR000286">
    <property type="entry name" value="HDACs"/>
</dbReference>
<dbReference type="EMBL" id="VDMB01000007">
    <property type="protein sequence ID" value="TYT75007.1"/>
    <property type="molecule type" value="Genomic_DNA"/>
</dbReference>
<dbReference type="PRINTS" id="PR01270">
    <property type="entry name" value="HDASUPER"/>
</dbReference>
<dbReference type="RefSeq" id="WP_139447963.1">
    <property type="nucleotide sequence ID" value="NZ_VDMB01000007.1"/>
</dbReference>
<evidence type="ECO:0000313" key="3">
    <source>
        <dbReference type="EMBL" id="TYT75007.1"/>
    </source>
</evidence>
<gene>
    <name evidence="3" type="ORF">FIM25_07605</name>
</gene>
<sequence length="437" mass="49218">MLKAKSKIGLVFFPAFDWAIDPSHPEREERLLYTQDQIFEEGLMDIDGIQEFKPDLVTDQDIQRAHFCVPDEPTVTTSSHYVSAGGAKTMARELMEGRIEKGFALVRPPGHHAMRVVHGGRGFCNINIEAIMVEYLRSQWGVKRIAIVDTDCHHGDGTQDIYWHDPDVLFISLHQDGRTLYPGSGFMEELGGPNAAGYTVNIPLPPHTSEEGYLYTVENAVMPILDDFKPDLIINSAGQDNHYTDPITNMNFTAQGYAKLTEILNPHIAVLEGGYSIEAALPYVNAGIILAMAGLDYSHVLEPDYNPAVLKESKETLQYIHKLCDRVMDQWSRRGPELSQKVFGKKEFHERSRSIMYDTDGIYEGQKEILRSCSDCAGSFRIESKSDRDWRIIGVHIPLNACPACKAQGEEWYEKAAGADKAYLQDRSRDLYLKKSL</sequence>
<evidence type="ECO:0000256" key="1">
    <source>
        <dbReference type="ARBA" id="ARBA00005947"/>
    </source>
</evidence>
<dbReference type="AlphaFoldDB" id="A0A5Q4VF44"/>
<dbReference type="CDD" id="cd09992">
    <property type="entry name" value="HDAC_classII"/>
    <property type="match status" value="1"/>
</dbReference>
<accession>A0A5Q4VF44</accession>
<dbReference type="GO" id="GO:0040029">
    <property type="term" value="P:epigenetic regulation of gene expression"/>
    <property type="evidence" value="ECO:0007669"/>
    <property type="project" value="TreeGrafter"/>
</dbReference>
<dbReference type="SUPFAM" id="SSF52768">
    <property type="entry name" value="Arginase/deacetylase"/>
    <property type="match status" value="1"/>
</dbReference>
<reference evidence="3 4" key="1">
    <citation type="submission" date="2019-06" db="EMBL/GenBank/DDBJ databases">
        <title>Desulfobotulus mexicanus sp. nov., a novel sulfate-reducing bacterium isolated from the sediment of an alkaline crater lake in Mexico.</title>
        <authorList>
            <person name="Hirschler-Rea A."/>
        </authorList>
    </citation>
    <scope>NUCLEOTIDE SEQUENCE [LARGE SCALE GENOMIC DNA]</scope>
    <source>
        <strain evidence="3 4">PAR22N</strain>
    </source>
</reference>
<comment type="similarity">
    <text evidence="1">Belongs to the histone deacetylase family.</text>
</comment>
<dbReference type="Pfam" id="PF00850">
    <property type="entry name" value="Hist_deacetyl"/>
    <property type="match status" value="1"/>
</dbReference>
<dbReference type="PANTHER" id="PTHR10625">
    <property type="entry name" value="HISTONE DEACETYLASE HDAC1-RELATED"/>
    <property type="match status" value="1"/>
</dbReference>
<proteinExistence type="inferred from homology"/>
<protein>
    <submittedName>
        <fullName evidence="3">Histone deacetylase</fullName>
    </submittedName>
</protein>
<dbReference type="Proteomes" id="UP000321899">
    <property type="component" value="Unassembled WGS sequence"/>
</dbReference>